<evidence type="ECO:0000313" key="2">
    <source>
        <dbReference type="EMBL" id="CAL8112277.1"/>
    </source>
</evidence>
<accession>A0ABP1QZ29</accession>
<feature type="transmembrane region" description="Helical" evidence="1">
    <location>
        <begin position="149"/>
        <end position="168"/>
    </location>
</feature>
<keyword evidence="1" id="KW-0812">Transmembrane</keyword>
<gene>
    <name evidence="2" type="ORF">ODALV1_LOCUS15572</name>
</gene>
<feature type="transmembrane region" description="Helical" evidence="1">
    <location>
        <begin position="80"/>
        <end position="100"/>
    </location>
</feature>
<name>A0ABP1QZ29_9HEXA</name>
<organism evidence="2 3">
    <name type="scientific">Orchesella dallaii</name>
    <dbReference type="NCBI Taxonomy" id="48710"/>
    <lineage>
        <taxon>Eukaryota</taxon>
        <taxon>Metazoa</taxon>
        <taxon>Ecdysozoa</taxon>
        <taxon>Arthropoda</taxon>
        <taxon>Hexapoda</taxon>
        <taxon>Collembola</taxon>
        <taxon>Entomobryomorpha</taxon>
        <taxon>Entomobryoidea</taxon>
        <taxon>Orchesellidae</taxon>
        <taxon>Orchesellinae</taxon>
        <taxon>Orchesella</taxon>
    </lineage>
</organism>
<feature type="transmembrane region" description="Helical" evidence="1">
    <location>
        <begin position="201"/>
        <end position="224"/>
    </location>
</feature>
<feature type="transmembrane region" description="Helical" evidence="1">
    <location>
        <begin position="51"/>
        <end position="68"/>
    </location>
</feature>
<protein>
    <recommendedName>
        <fullName evidence="4">Transmembrane protein</fullName>
    </recommendedName>
</protein>
<evidence type="ECO:0000256" key="1">
    <source>
        <dbReference type="SAM" id="Phobius"/>
    </source>
</evidence>
<keyword evidence="3" id="KW-1185">Reference proteome</keyword>
<keyword evidence="1" id="KW-0472">Membrane</keyword>
<reference evidence="2 3" key="1">
    <citation type="submission" date="2024-08" db="EMBL/GenBank/DDBJ databases">
        <authorList>
            <person name="Cucini C."/>
            <person name="Frati F."/>
        </authorList>
    </citation>
    <scope>NUCLEOTIDE SEQUENCE [LARGE SCALE GENOMIC DNA]</scope>
</reference>
<keyword evidence="1" id="KW-1133">Transmembrane helix</keyword>
<comment type="caution">
    <text evidence="2">The sequence shown here is derived from an EMBL/GenBank/DDBJ whole genome shotgun (WGS) entry which is preliminary data.</text>
</comment>
<dbReference type="EMBL" id="CAXLJM020000048">
    <property type="protein sequence ID" value="CAL8112277.1"/>
    <property type="molecule type" value="Genomic_DNA"/>
</dbReference>
<sequence length="244" mass="27722">MSTTKPVKDALNQLLKLSSFLQNLPLEWQEEQQQLAVRTSTLTFSRKVMKVGSYASLVLGGLTLYQAIFNPNSHDINWRAQSTFVGVLFITCFAILWNILKTYSSTMQVLNRLLDLEREFIQDPSVSPQEEKYCWENGTIGLANVLCKLIVLSAKTVPIIFGLAGIVLKDFPGNLFLFTENTLRSHGAWLLTYAILPVNVLMWHLLCNTIAFFCVELLLSLTYFRLALQHLVRYVNSQNEGNKL</sequence>
<proteinExistence type="predicted"/>
<evidence type="ECO:0008006" key="4">
    <source>
        <dbReference type="Google" id="ProtNLM"/>
    </source>
</evidence>
<dbReference type="Proteomes" id="UP001642540">
    <property type="component" value="Unassembled WGS sequence"/>
</dbReference>
<evidence type="ECO:0000313" key="3">
    <source>
        <dbReference type="Proteomes" id="UP001642540"/>
    </source>
</evidence>